<accession>B4GWU8</accession>
<dbReference type="InterPro" id="IPR010441">
    <property type="entry name" value="CH_2"/>
</dbReference>
<proteinExistence type="predicted"/>
<dbReference type="PhylomeDB" id="B4GWU8"/>
<gene>
    <name evidence="2" type="primary">Dper\GL21198</name>
    <name evidence="2" type="ORF">Dper_GL21198</name>
</gene>
<dbReference type="STRING" id="7234.B4GWU8"/>
<protein>
    <submittedName>
        <fullName evidence="2">GL21198</fullName>
    </submittedName>
</protein>
<dbReference type="OrthoDB" id="193300at2759"/>
<dbReference type="Proteomes" id="UP000008744">
    <property type="component" value="Unassembled WGS sequence"/>
</dbReference>
<organism evidence="3">
    <name type="scientific">Drosophila persimilis</name>
    <name type="common">Fruit fly</name>
    <dbReference type="NCBI Taxonomy" id="7234"/>
    <lineage>
        <taxon>Eukaryota</taxon>
        <taxon>Metazoa</taxon>
        <taxon>Ecdysozoa</taxon>
        <taxon>Arthropoda</taxon>
        <taxon>Hexapoda</taxon>
        <taxon>Insecta</taxon>
        <taxon>Pterygota</taxon>
        <taxon>Neoptera</taxon>
        <taxon>Endopterygota</taxon>
        <taxon>Diptera</taxon>
        <taxon>Brachycera</taxon>
        <taxon>Muscomorpha</taxon>
        <taxon>Ephydroidea</taxon>
        <taxon>Drosophilidae</taxon>
        <taxon>Drosophila</taxon>
        <taxon>Sophophora</taxon>
    </lineage>
</organism>
<reference evidence="2 3" key="1">
    <citation type="journal article" date="2007" name="Nature">
        <title>Evolution of genes and genomes on the Drosophila phylogeny.</title>
        <authorList>
            <consortium name="Drosophila 12 Genomes Consortium"/>
            <person name="Clark A.G."/>
            <person name="Eisen M.B."/>
            <person name="Smith D.R."/>
            <person name="Bergman C.M."/>
            <person name="Oliver B."/>
            <person name="Markow T.A."/>
            <person name="Kaufman T.C."/>
            <person name="Kellis M."/>
            <person name="Gelbart W."/>
            <person name="Iyer V.N."/>
            <person name="Pollard D.A."/>
            <person name="Sackton T.B."/>
            <person name="Larracuente A.M."/>
            <person name="Singh N.D."/>
            <person name="Abad J.P."/>
            <person name="Abt D.N."/>
            <person name="Adryan B."/>
            <person name="Aguade M."/>
            <person name="Akashi H."/>
            <person name="Anderson W.W."/>
            <person name="Aquadro C.F."/>
            <person name="Ardell D.H."/>
            <person name="Arguello R."/>
            <person name="Artieri C.G."/>
            <person name="Barbash D.A."/>
            <person name="Barker D."/>
            <person name="Barsanti P."/>
            <person name="Batterham P."/>
            <person name="Batzoglou S."/>
            <person name="Begun D."/>
            <person name="Bhutkar A."/>
            <person name="Blanco E."/>
            <person name="Bosak S.A."/>
            <person name="Bradley R.K."/>
            <person name="Brand A.D."/>
            <person name="Brent M.R."/>
            <person name="Brooks A.N."/>
            <person name="Brown R.H."/>
            <person name="Butlin R.K."/>
            <person name="Caggese C."/>
            <person name="Calvi B.R."/>
            <person name="Bernardo de Carvalho A."/>
            <person name="Caspi A."/>
            <person name="Castrezana S."/>
            <person name="Celniker S.E."/>
            <person name="Chang J.L."/>
            <person name="Chapple C."/>
            <person name="Chatterji S."/>
            <person name="Chinwalla A."/>
            <person name="Civetta A."/>
            <person name="Clifton S.W."/>
            <person name="Comeron J.M."/>
            <person name="Costello J.C."/>
            <person name="Coyne J.A."/>
            <person name="Daub J."/>
            <person name="David R.G."/>
            <person name="Delcher A.L."/>
            <person name="Delehaunty K."/>
            <person name="Do C.B."/>
            <person name="Ebling H."/>
            <person name="Edwards K."/>
            <person name="Eickbush T."/>
            <person name="Evans J.D."/>
            <person name="Filipski A."/>
            <person name="Findeiss S."/>
            <person name="Freyhult E."/>
            <person name="Fulton L."/>
            <person name="Fulton R."/>
            <person name="Garcia A.C."/>
            <person name="Gardiner A."/>
            <person name="Garfield D.A."/>
            <person name="Garvin B.E."/>
            <person name="Gibson G."/>
            <person name="Gilbert D."/>
            <person name="Gnerre S."/>
            <person name="Godfrey J."/>
            <person name="Good R."/>
            <person name="Gotea V."/>
            <person name="Gravely B."/>
            <person name="Greenberg A.J."/>
            <person name="Griffiths-Jones S."/>
            <person name="Gross S."/>
            <person name="Guigo R."/>
            <person name="Gustafson E.A."/>
            <person name="Haerty W."/>
            <person name="Hahn M.W."/>
            <person name="Halligan D.L."/>
            <person name="Halpern A.L."/>
            <person name="Halter G.M."/>
            <person name="Han M.V."/>
            <person name="Heger A."/>
            <person name="Hillier L."/>
            <person name="Hinrichs A.S."/>
            <person name="Holmes I."/>
            <person name="Hoskins R.A."/>
            <person name="Hubisz M.J."/>
            <person name="Hultmark D."/>
            <person name="Huntley M.A."/>
            <person name="Jaffe D.B."/>
            <person name="Jagadeeshan S."/>
            <person name="Jeck W.R."/>
            <person name="Johnson J."/>
            <person name="Jones C.D."/>
            <person name="Jordan W.C."/>
            <person name="Karpen G.H."/>
            <person name="Kataoka E."/>
            <person name="Keightley P.D."/>
            <person name="Kheradpour P."/>
            <person name="Kirkness E.F."/>
            <person name="Koerich L.B."/>
            <person name="Kristiansen K."/>
            <person name="Kudrna D."/>
            <person name="Kulathinal R.J."/>
            <person name="Kumar S."/>
            <person name="Kwok R."/>
            <person name="Lander E."/>
            <person name="Langley C.H."/>
            <person name="Lapoint R."/>
            <person name="Lazzaro B.P."/>
            <person name="Lee S.J."/>
            <person name="Levesque L."/>
            <person name="Li R."/>
            <person name="Lin C.F."/>
            <person name="Lin M.F."/>
            <person name="Lindblad-Toh K."/>
            <person name="Llopart A."/>
            <person name="Long M."/>
            <person name="Low L."/>
            <person name="Lozovsky E."/>
            <person name="Lu J."/>
            <person name="Luo M."/>
            <person name="Machado C.A."/>
            <person name="Makalowski W."/>
            <person name="Marzo M."/>
            <person name="Matsuda M."/>
            <person name="Matzkin L."/>
            <person name="McAllister B."/>
            <person name="McBride C.S."/>
            <person name="McKernan B."/>
            <person name="McKernan K."/>
            <person name="Mendez-Lago M."/>
            <person name="Minx P."/>
            <person name="Mollenhauer M.U."/>
            <person name="Montooth K."/>
            <person name="Mount S.M."/>
            <person name="Mu X."/>
            <person name="Myers E."/>
            <person name="Negre B."/>
            <person name="Newfeld S."/>
            <person name="Nielsen R."/>
            <person name="Noor M.A."/>
            <person name="O'Grady P."/>
            <person name="Pachter L."/>
            <person name="Papaceit M."/>
            <person name="Parisi M.J."/>
            <person name="Parisi M."/>
            <person name="Parts L."/>
            <person name="Pedersen J.S."/>
            <person name="Pesole G."/>
            <person name="Phillippy A.M."/>
            <person name="Ponting C.P."/>
            <person name="Pop M."/>
            <person name="Porcelli D."/>
            <person name="Powell J.R."/>
            <person name="Prohaska S."/>
            <person name="Pruitt K."/>
            <person name="Puig M."/>
            <person name="Quesneville H."/>
            <person name="Ram K.R."/>
            <person name="Rand D."/>
            <person name="Rasmussen M.D."/>
            <person name="Reed L.K."/>
            <person name="Reenan R."/>
            <person name="Reily A."/>
            <person name="Remington K.A."/>
            <person name="Rieger T.T."/>
            <person name="Ritchie M.G."/>
            <person name="Robin C."/>
            <person name="Rogers Y.H."/>
            <person name="Rohde C."/>
            <person name="Rozas J."/>
            <person name="Rubenfield M.J."/>
            <person name="Ruiz A."/>
            <person name="Russo S."/>
            <person name="Salzberg S.L."/>
            <person name="Sanchez-Gracia A."/>
            <person name="Saranga D.J."/>
            <person name="Sato H."/>
            <person name="Schaeffer S.W."/>
            <person name="Schatz M.C."/>
            <person name="Schlenke T."/>
            <person name="Schwartz R."/>
            <person name="Segarra C."/>
            <person name="Singh R.S."/>
            <person name="Sirot L."/>
            <person name="Sirota M."/>
            <person name="Sisneros N.B."/>
            <person name="Smith C.D."/>
            <person name="Smith T.F."/>
            <person name="Spieth J."/>
            <person name="Stage D.E."/>
            <person name="Stark A."/>
            <person name="Stephan W."/>
            <person name="Strausberg R.L."/>
            <person name="Strempel S."/>
            <person name="Sturgill D."/>
            <person name="Sutton G."/>
            <person name="Sutton G.G."/>
            <person name="Tao W."/>
            <person name="Teichmann S."/>
            <person name="Tobari Y.N."/>
            <person name="Tomimura Y."/>
            <person name="Tsolas J.M."/>
            <person name="Valente V.L."/>
            <person name="Venter E."/>
            <person name="Venter J.C."/>
            <person name="Vicario S."/>
            <person name="Vieira F.G."/>
            <person name="Vilella A.J."/>
            <person name="Villasante A."/>
            <person name="Walenz B."/>
            <person name="Wang J."/>
            <person name="Wasserman M."/>
            <person name="Watts T."/>
            <person name="Wilson D."/>
            <person name="Wilson R.K."/>
            <person name="Wing R.A."/>
            <person name="Wolfner M.F."/>
            <person name="Wong A."/>
            <person name="Wong G.K."/>
            <person name="Wu C.I."/>
            <person name="Wu G."/>
            <person name="Yamamoto D."/>
            <person name="Yang H.P."/>
            <person name="Yang S.P."/>
            <person name="Yorke J.A."/>
            <person name="Yoshida K."/>
            <person name="Zdobnov E."/>
            <person name="Zhang P."/>
            <person name="Zhang Y."/>
            <person name="Zimin A.V."/>
            <person name="Baldwin J."/>
            <person name="Abdouelleil A."/>
            <person name="Abdulkadir J."/>
            <person name="Abebe A."/>
            <person name="Abera B."/>
            <person name="Abreu J."/>
            <person name="Acer S.C."/>
            <person name="Aftuck L."/>
            <person name="Alexander A."/>
            <person name="An P."/>
            <person name="Anderson E."/>
            <person name="Anderson S."/>
            <person name="Arachi H."/>
            <person name="Azer M."/>
            <person name="Bachantsang P."/>
            <person name="Barry A."/>
            <person name="Bayul T."/>
            <person name="Berlin A."/>
            <person name="Bessette D."/>
            <person name="Bloom T."/>
            <person name="Blye J."/>
            <person name="Boguslavskiy L."/>
            <person name="Bonnet C."/>
            <person name="Boukhgalter B."/>
            <person name="Bourzgui I."/>
            <person name="Brown A."/>
            <person name="Cahill P."/>
            <person name="Channer S."/>
            <person name="Cheshatsang Y."/>
            <person name="Chuda L."/>
            <person name="Citroen M."/>
            <person name="Collymore A."/>
            <person name="Cooke P."/>
            <person name="Costello M."/>
            <person name="D'Aco K."/>
            <person name="Daza R."/>
            <person name="De Haan G."/>
            <person name="DeGray S."/>
            <person name="DeMaso C."/>
            <person name="Dhargay N."/>
            <person name="Dooley K."/>
            <person name="Dooley E."/>
            <person name="Doricent M."/>
            <person name="Dorje P."/>
            <person name="Dorjee K."/>
            <person name="Dupes A."/>
            <person name="Elong R."/>
            <person name="Falk J."/>
            <person name="Farina A."/>
            <person name="Faro S."/>
            <person name="Ferguson D."/>
            <person name="Fisher S."/>
            <person name="Foley C.D."/>
            <person name="Franke A."/>
            <person name="Friedrich D."/>
            <person name="Gadbois L."/>
            <person name="Gearin G."/>
            <person name="Gearin C.R."/>
            <person name="Giannoukos G."/>
            <person name="Goode T."/>
            <person name="Graham J."/>
            <person name="Grandbois E."/>
            <person name="Grewal S."/>
            <person name="Gyaltsen K."/>
            <person name="Hafez N."/>
            <person name="Hagos B."/>
            <person name="Hall J."/>
            <person name="Henson C."/>
            <person name="Hollinger A."/>
            <person name="Honan T."/>
            <person name="Huard M.D."/>
            <person name="Hughes L."/>
            <person name="Hurhula B."/>
            <person name="Husby M.E."/>
            <person name="Kamat A."/>
            <person name="Kanga B."/>
            <person name="Kashin S."/>
            <person name="Khazanovich D."/>
            <person name="Kisner P."/>
            <person name="Lance K."/>
            <person name="Lara M."/>
            <person name="Lee W."/>
            <person name="Lennon N."/>
            <person name="Letendre F."/>
            <person name="LeVine R."/>
            <person name="Lipovsky A."/>
            <person name="Liu X."/>
            <person name="Liu J."/>
            <person name="Liu S."/>
            <person name="Lokyitsang T."/>
            <person name="Lokyitsang Y."/>
            <person name="Lubonja R."/>
            <person name="Lui A."/>
            <person name="MacDonald P."/>
            <person name="Magnisalis V."/>
            <person name="Maru K."/>
            <person name="Matthews C."/>
            <person name="McCusker W."/>
            <person name="McDonough S."/>
            <person name="Mehta T."/>
            <person name="Meldrim J."/>
            <person name="Meneus L."/>
            <person name="Mihai O."/>
            <person name="Mihalev A."/>
            <person name="Mihova T."/>
            <person name="Mittelman R."/>
            <person name="Mlenga V."/>
            <person name="Montmayeur A."/>
            <person name="Mulrain L."/>
            <person name="Navidi A."/>
            <person name="Naylor J."/>
            <person name="Negash T."/>
            <person name="Nguyen T."/>
            <person name="Nguyen N."/>
            <person name="Nicol R."/>
            <person name="Norbu C."/>
            <person name="Norbu N."/>
            <person name="Novod N."/>
            <person name="O'Neill B."/>
            <person name="Osman S."/>
            <person name="Markiewicz E."/>
            <person name="Oyono O.L."/>
            <person name="Patti C."/>
            <person name="Phunkhang P."/>
            <person name="Pierre F."/>
            <person name="Priest M."/>
            <person name="Raghuraman S."/>
            <person name="Rege F."/>
            <person name="Reyes R."/>
            <person name="Rise C."/>
            <person name="Rogov P."/>
            <person name="Ross K."/>
            <person name="Ryan E."/>
            <person name="Settipalli S."/>
            <person name="Shea T."/>
            <person name="Sherpa N."/>
            <person name="Shi L."/>
            <person name="Shih D."/>
            <person name="Sparrow T."/>
            <person name="Spaulding J."/>
            <person name="Stalker J."/>
            <person name="Stange-Thomann N."/>
            <person name="Stavropoulos S."/>
            <person name="Stone C."/>
            <person name="Strader C."/>
            <person name="Tesfaye S."/>
            <person name="Thomson T."/>
            <person name="Thoulutsang Y."/>
            <person name="Thoulutsang D."/>
            <person name="Topham K."/>
            <person name="Topping I."/>
            <person name="Tsamla T."/>
            <person name="Vassiliev H."/>
            <person name="Vo A."/>
            <person name="Wangchuk T."/>
            <person name="Wangdi T."/>
            <person name="Weiand M."/>
            <person name="Wilkinson J."/>
            <person name="Wilson A."/>
            <person name="Yadav S."/>
            <person name="Young G."/>
            <person name="Yu Q."/>
            <person name="Zembek L."/>
            <person name="Zhong D."/>
            <person name="Zimmer A."/>
            <person name="Zwirko Z."/>
            <person name="Jaffe D.B."/>
            <person name="Alvarez P."/>
            <person name="Brockman W."/>
            <person name="Butler J."/>
            <person name="Chin C."/>
            <person name="Gnerre S."/>
            <person name="Grabherr M."/>
            <person name="Kleber M."/>
            <person name="Mauceli E."/>
            <person name="MacCallum I."/>
        </authorList>
    </citation>
    <scope>NUCLEOTIDE SEQUENCE [LARGE SCALE GENOMIC DNA]</scope>
    <source>
        <strain evidence="3">MSH-3 / Tucson 14011-0111.49</strain>
    </source>
</reference>
<dbReference type="GO" id="GO:0005737">
    <property type="term" value="C:cytoplasm"/>
    <property type="evidence" value="ECO:0007669"/>
    <property type="project" value="UniProtKB-ARBA"/>
</dbReference>
<dbReference type="EMBL" id="CH479195">
    <property type="protein sequence ID" value="EDW27275.1"/>
    <property type="molecule type" value="Genomic_DNA"/>
</dbReference>
<evidence type="ECO:0000313" key="2">
    <source>
        <dbReference type="EMBL" id="EDW27275.1"/>
    </source>
</evidence>
<dbReference type="InterPro" id="IPR036872">
    <property type="entry name" value="CH_dom_sf"/>
</dbReference>
<dbReference type="HOGENOM" id="CLU_137557_1_1_1"/>
<evidence type="ECO:0000259" key="1">
    <source>
        <dbReference type="Pfam" id="PF06294"/>
    </source>
</evidence>
<sequence length="115" mass="13597">MAIYLLYSEEREKLDNWLQTWDIKLDYRTRHQFRDAMPVARLVDKIHKNLVDLSIYRACTSVPMMQKNWKIFKIHVLNGLKIGLTAVDQKQLALGTEGAIDQLLFFVMYSQNEHL</sequence>
<feature type="domain" description="CH-like" evidence="1">
    <location>
        <begin position="14"/>
        <end position="108"/>
    </location>
</feature>
<dbReference type="AlphaFoldDB" id="B4GWU8"/>
<keyword evidence="3" id="KW-1185">Reference proteome</keyword>
<evidence type="ECO:0000313" key="3">
    <source>
        <dbReference type="Proteomes" id="UP000008744"/>
    </source>
</evidence>
<dbReference type="Pfam" id="PF06294">
    <property type="entry name" value="CH_2"/>
    <property type="match status" value="1"/>
</dbReference>
<name>B4GWU8_DROPE</name>
<dbReference type="OMA" id="SIYRACT"/>
<dbReference type="Gene3D" id="1.10.418.10">
    <property type="entry name" value="Calponin-like domain"/>
    <property type="match status" value="1"/>
</dbReference>